<feature type="region of interest" description="Disordered" evidence="4">
    <location>
        <begin position="99"/>
        <end position="137"/>
    </location>
</feature>
<evidence type="ECO:0000313" key="6">
    <source>
        <dbReference type="Proteomes" id="UP000050640"/>
    </source>
</evidence>
<feature type="compositionally biased region" description="Basic residues" evidence="4">
    <location>
        <begin position="25"/>
        <end position="38"/>
    </location>
</feature>
<evidence type="ECO:0000313" key="7">
    <source>
        <dbReference type="WBParaSite" id="EEL_0000789901-mRNA-1"/>
    </source>
</evidence>
<comment type="subcellular location">
    <subcellularLocation>
        <location evidence="1">Cytoplasm</location>
    </subcellularLocation>
</comment>
<evidence type="ECO:0000256" key="1">
    <source>
        <dbReference type="ARBA" id="ARBA00004496"/>
    </source>
</evidence>
<keyword evidence="3" id="KW-0810">Translation regulation</keyword>
<name>A0A0R3RZX5_9BILA</name>
<evidence type="ECO:0000259" key="5">
    <source>
        <dbReference type="SMART" id="SM00543"/>
    </source>
</evidence>
<keyword evidence="2" id="KW-0963">Cytoplasm</keyword>
<dbReference type="InterPro" id="IPR051367">
    <property type="entry name" value="mRNA_TranslReg/HistoneTransl"/>
</dbReference>
<feature type="compositionally biased region" description="Polar residues" evidence="4">
    <location>
        <begin position="113"/>
        <end position="124"/>
    </location>
</feature>
<dbReference type="GO" id="GO:0005829">
    <property type="term" value="C:cytosol"/>
    <property type="evidence" value="ECO:0007669"/>
    <property type="project" value="TreeGrafter"/>
</dbReference>
<dbReference type="PANTHER" id="PTHR23254">
    <property type="entry name" value="EIF4G DOMAIN PROTEIN"/>
    <property type="match status" value="1"/>
</dbReference>
<dbReference type="GO" id="GO:0006446">
    <property type="term" value="P:regulation of translational initiation"/>
    <property type="evidence" value="ECO:0007669"/>
    <property type="project" value="TreeGrafter"/>
</dbReference>
<evidence type="ECO:0000256" key="2">
    <source>
        <dbReference type="ARBA" id="ARBA00022490"/>
    </source>
</evidence>
<proteinExistence type="predicted"/>
<dbReference type="STRING" id="1147741.A0A0R3RZX5"/>
<feature type="domain" description="MIF4G" evidence="5">
    <location>
        <begin position="142"/>
        <end position="341"/>
    </location>
</feature>
<feature type="compositionally biased region" description="Low complexity" evidence="4">
    <location>
        <begin position="103"/>
        <end position="112"/>
    </location>
</feature>
<dbReference type="GO" id="GO:0008494">
    <property type="term" value="F:translation activator activity"/>
    <property type="evidence" value="ECO:0007669"/>
    <property type="project" value="TreeGrafter"/>
</dbReference>
<protein>
    <submittedName>
        <fullName evidence="7">MIF4G domain-containing protein</fullName>
    </submittedName>
</protein>
<feature type="region of interest" description="Disordered" evidence="4">
    <location>
        <begin position="1"/>
        <end position="85"/>
    </location>
</feature>
<keyword evidence="6" id="KW-1185">Reference proteome</keyword>
<evidence type="ECO:0000256" key="4">
    <source>
        <dbReference type="SAM" id="MobiDB-lite"/>
    </source>
</evidence>
<feature type="compositionally biased region" description="Low complexity" evidence="4">
    <location>
        <begin position="65"/>
        <end position="85"/>
    </location>
</feature>
<evidence type="ECO:0000256" key="3">
    <source>
        <dbReference type="ARBA" id="ARBA00022845"/>
    </source>
</evidence>
<dbReference type="PANTHER" id="PTHR23254:SF16">
    <property type="entry name" value="CBP80_20-DEPENDENT TRANSLATION INITIATION FACTOR"/>
    <property type="match status" value="1"/>
</dbReference>
<dbReference type="Gene3D" id="1.25.40.180">
    <property type="match status" value="1"/>
</dbReference>
<dbReference type="InterPro" id="IPR003890">
    <property type="entry name" value="MIF4G-like_typ-3"/>
</dbReference>
<dbReference type="Proteomes" id="UP000050640">
    <property type="component" value="Unplaced"/>
</dbReference>
<accession>A0A0R3RZX5</accession>
<feature type="compositionally biased region" description="Polar residues" evidence="4">
    <location>
        <begin position="1"/>
        <end position="13"/>
    </location>
</feature>
<organism evidence="6 7">
    <name type="scientific">Elaeophora elaphi</name>
    <dbReference type="NCBI Taxonomy" id="1147741"/>
    <lineage>
        <taxon>Eukaryota</taxon>
        <taxon>Metazoa</taxon>
        <taxon>Ecdysozoa</taxon>
        <taxon>Nematoda</taxon>
        <taxon>Chromadorea</taxon>
        <taxon>Rhabditida</taxon>
        <taxon>Spirurina</taxon>
        <taxon>Spiruromorpha</taxon>
        <taxon>Filarioidea</taxon>
        <taxon>Onchocercidae</taxon>
        <taxon>Elaeophora</taxon>
    </lineage>
</organism>
<dbReference type="SMART" id="SM00543">
    <property type="entry name" value="MIF4G"/>
    <property type="match status" value="1"/>
</dbReference>
<dbReference type="WBParaSite" id="EEL_0000789901-mRNA-1">
    <property type="protein sequence ID" value="EEL_0000789901-mRNA-1"/>
    <property type="gene ID" value="EEL_0000789901"/>
</dbReference>
<reference evidence="7" key="1">
    <citation type="submission" date="2017-02" db="UniProtKB">
        <authorList>
            <consortium name="WormBaseParasite"/>
        </authorList>
    </citation>
    <scope>IDENTIFICATION</scope>
</reference>
<sequence>MKASTKSPNSTPSRHLHLSESPANHHPHHHHHHHHHHQQQQQQHHQSQATAFKQHSKRSGGGGSSSSSNGIGNSPASSLLQMDGSAGINGISGGAALSGGGNNDNSGSGFNNTPLRKSTITGKDQQQQQNANRKKQLNGKEIEELAIGLRKLNLTKENSLIEQFITSNFEDDEVGGAVGQMLVHFSIEENRQAGKAVARIAAQLLNFDTASVFHQGIAVALMHYFECRDRLRIDHFRVWITFLNFVSDLYASVGYIYEGELVDLVFRIFGYLLKAPILDTLKIEELESLIGCLLSVGYDLERQCPEQLAVLKDLIRDAFIEVQEPWARKMILLLMELGASGWKLPPEANEYYFQHTSS</sequence>
<dbReference type="AlphaFoldDB" id="A0A0R3RZX5"/>
<dbReference type="GO" id="GO:0003723">
    <property type="term" value="F:RNA binding"/>
    <property type="evidence" value="ECO:0007669"/>
    <property type="project" value="InterPro"/>
</dbReference>